<dbReference type="HOGENOM" id="CLU_181434_0_0_11"/>
<dbReference type="AlphaFoldDB" id="E2SBV2"/>
<sequence length="86" mass="9688">MSNTTVHVLIVYRYDDHHLDIQQFDDIAEATAAYAEMEALHVKDADKFEVVLVGADSLATIEKTHGHYFAKAADSLTESLFSEFLR</sequence>
<dbReference type="EMBL" id="ACLF03000005">
    <property type="protein sequence ID" value="EFQ83238.1"/>
    <property type="molecule type" value="Genomic_DNA"/>
</dbReference>
<dbReference type="eggNOG" id="ENOG502ZTB1">
    <property type="taxonomic scope" value="Bacteria"/>
</dbReference>
<comment type="caution">
    <text evidence="1">The sequence shown here is derived from an EMBL/GenBank/DDBJ whole genome shotgun (WGS) entry which is preliminary data.</text>
</comment>
<gene>
    <name evidence="1" type="ORF">HMPREF0063_11511</name>
</gene>
<proteinExistence type="predicted"/>
<reference evidence="1" key="1">
    <citation type="submission" date="2010-08" db="EMBL/GenBank/DDBJ databases">
        <authorList>
            <person name="Muzny D."/>
            <person name="Qin X."/>
            <person name="Buhay C."/>
            <person name="Dugan-Rocha S."/>
            <person name="Ding Y."/>
            <person name="Chen G."/>
            <person name="Hawes A."/>
            <person name="Holder M."/>
            <person name="Jhangiani S."/>
            <person name="Johnson A."/>
            <person name="Khan Z."/>
            <person name="Li Z."/>
            <person name="Liu W."/>
            <person name="Liu X."/>
            <person name="Perez L."/>
            <person name="Shen H."/>
            <person name="Wang Q."/>
            <person name="Watt J."/>
            <person name="Xi L."/>
            <person name="Xin Y."/>
            <person name="Zhou J."/>
            <person name="Deng J."/>
            <person name="Jiang H."/>
            <person name="Liu Y."/>
            <person name="Qu J."/>
            <person name="Song X.-Z."/>
            <person name="Zhang L."/>
            <person name="Villasana D."/>
            <person name="Johnson A."/>
            <person name="Liu J."/>
            <person name="Liyanage D."/>
            <person name="Lorensuhewa L."/>
            <person name="Robinson T."/>
            <person name="Song A."/>
            <person name="Song B.-B."/>
            <person name="Dinh H."/>
            <person name="Thornton R."/>
            <person name="Coyle M."/>
            <person name="Francisco L."/>
            <person name="Jackson L."/>
            <person name="Javaid M."/>
            <person name="Korchina V."/>
            <person name="Kovar C."/>
            <person name="Mata R."/>
            <person name="Mathew T."/>
            <person name="Ngo R."/>
            <person name="Nguyen L."/>
            <person name="Nguyen N."/>
            <person name="Okwuonu G."/>
            <person name="Ongeri F."/>
            <person name="Pham C."/>
            <person name="Simmons D."/>
            <person name="Wilczek-Boney K."/>
            <person name="Hale W."/>
            <person name="Jakkamsetti A."/>
            <person name="Pham P."/>
            <person name="Ruth R."/>
            <person name="San Lucas F."/>
            <person name="Warren J."/>
            <person name="Zhang J."/>
            <person name="Zhao Z."/>
            <person name="Zhou C."/>
            <person name="Zhu D."/>
            <person name="Lee S."/>
            <person name="Bess C."/>
            <person name="Blankenburg K."/>
            <person name="Forbes L."/>
            <person name="Fu Q."/>
            <person name="Gubbala S."/>
            <person name="Hirani K."/>
            <person name="Jayaseelan J.C."/>
            <person name="Lara F."/>
            <person name="Munidasa M."/>
            <person name="Palculict T."/>
            <person name="Patil S."/>
            <person name="Pu L.-L."/>
            <person name="Saada N."/>
            <person name="Tang L."/>
            <person name="Weissenberger G."/>
            <person name="Zhu Y."/>
            <person name="Hemphill L."/>
            <person name="Shang Y."/>
            <person name="Youmans B."/>
            <person name="Ayvaz T."/>
            <person name="Ross M."/>
            <person name="Santibanez J."/>
            <person name="Aqrawi P."/>
            <person name="Gross S."/>
            <person name="Joshi V."/>
            <person name="Fowler G."/>
            <person name="Nazareth L."/>
            <person name="Reid J."/>
            <person name="Worley K."/>
            <person name="Petrosino J."/>
            <person name="Highlander S."/>
            <person name="Gibbs R."/>
        </authorList>
    </citation>
    <scope>NUCLEOTIDE SEQUENCE [LARGE SCALE GENOMIC DNA]</scope>
    <source>
        <strain evidence="1">DSM 15272</strain>
    </source>
</reference>
<accession>E2SBV2</accession>
<dbReference type="OrthoDB" id="4983072at2"/>
<protein>
    <submittedName>
        <fullName evidence="1">Uncharacterized protein</fullName>
    </submittedName>
</protein>
<keyword evidence="2" id="KW-1185">Reference proteome</keyword>
<evidence type="ECO:0000313" key="2">
    <source>
        <dbReference type="Proteomes" id="UP000003111"/>
    </source>
</evidence>
<dbReference type="Proteomes" id="UP000003111">
    <property type="component" value="Unassembled WGS sequence"/>
</dbReference>
<dbReference type="RefSeq" id="WP_007078853.1">
    <property type="nucleotide sequence ID" value="NZ_CM001024.1"/>
</dbReference>
<organism evidence="1 2">
    <name type="scientific">Aeromicrobium marinum DSM 15272</name>
    <dbReference type="NCBI Taxonomy" id="585531"/>
    <lineage>
        <taxon>Bacteria</taxon>
        <taxon>Bacillati</taxon>
        <taxon>Actinomycetota</taxon>
        <taxon>Actinomycetes</taxon>
        <taxon>Propionibacteriales</taxon>
        <taxon>Nocardioidaceae</taxon>
        <taxon>Aeromicrobium</taxon>
    </lineage>
</organism>
<evidence type="ECO:0000313" key="1">
    <source>
        <dbReference type="EMBL" id="EFQ83238.1"/>
    </source>
</evidence>
<name>E2SBV2_9ACTN</name>
<dbReference type="STRING" id="585531.HMPREF0063_11511"/>